<dbReference type="EMBL" id="SLWU01000027">
    <property type="protein sequence ID" value="TCO57930.1"/>
    <property type="molecule type" value="Genomic_DNA"/>
</dbReference>
<gene>
    <name evidence="2" type="ORF">EV203_12723</name>
</gene>
<organism evidence="2 3">
    <name type="scientific">Caldanaerobacter subterraneus</name>
    <dbReference type="NCBI Taxonomy" id="911092"/>
    <lineage>
        <taxon>Bacteria</taxon>
        <taxon>Bacillati</taxon>
        <taxon>Bacillota</taxon>
        <taxon>Clostridia</taxon>
        <taxon>Thermoanaerobacterales</taxon>
        <taxon>Thermoanaerobacteraceae</taxon>
        <taxon>Caldanaerobacter</taxon>
    </lineage>
</organism>
<dbReference type="RefSeq" id="WP_132040584.1">
    <property type="nucleotide sequence ID" value="NZ_SLWU01000027.1"/>
</dbReference>
<protein>
    <recommendedName>
        <fullName evidence="1">DUF6922 domain-containing protein</fullName>
    </recommendedName>
</protein>
<dbReference type="AlphaFoldDB" id="A0A4V2S6Y6"/>
<proteinExistence type="predicted"/>
<sequence>MRLPEDFKPLFRNYNFDVLDTGKHKELIIKTVLAMGSWEQIEWLFEFYGFEEVKEVFLKDFYGPQELPVPIIYLWGLLFLDEKEYWDYREKRSKMILSERWKQRRTV</sequence>
<evidence type="ECO:0000313" key="2">
    <source>
        <dbReference type="EMBL" id="TCO57930.1"/>
    </source>
</evidence>
<feature type="domain" description="DUF6922" evidence="1">
    <location>
        <begin position="8"/>
        <end position="56"/>
    </location>
</feature>
<reference evidence="2 3" key="1">
    <citation type="submission" date="2019-03" db="EMBL/GenBank/DDBJ databases">
        <title>Genomic Encyclopedia of Type Strains, Phase IV (KMG-IV): sequencing the most valuable type-strain genomes for metagenomic binning, comparative biology and taxonomic classification.</title>
        <authorList>
            <person name="Goeker M."/>
        </authorList>
    </citation>
    <scope>NUCLEOTIDE SEQUENCE [LARGE SCALE GENOMIC DNA]</scope>
    <source>
        <strain evidence="2 3">DSM 13054</strain>
    </source>
</reference>
<dbReference type="Proteomes" id="UP000294886">
    <property type="component" value="Unassembled WGS sequence"/>
</dbReference>
<dbReference type="Pfam" id="PF21956">
    <property type="entry name" value="DUF6922"/>
    <property type="match status" value="1"/>
</dbReference>
<dbReference type="InterPro" id="IPR053830">
    <property type="entry name" value="DUF6922"/>
</dbReference>
<evidence type="ECO:0000313" key="3">
    <source>
        <dbReference type="Proteomes" id="UP000294886"/>
    </source>
</evidence>
<name>A0A4V2S6Y6_9THEO</name>
<evidence type="ECO:0000259" key="1">
    <source>
        <dbReference type="Pfam" id="PF21956"/>
    </source>
</evidence>
<comment type="caution">
    <text evidence="2">The sequence shown here is derived from an EMBL/GenBank/DDBJ whole genome shotgun (WGS) entry which is preliminary data.</text>
</comment>
<accession>A0A4V2S6Y6</accession>